<protein>
    <submittedName>
        <fullName evidence="1">Uncharacterized protein</fullName>
    </submittedName>
</protein>
<dbReference type="EMBL" id="CM037159">
    <property type="protein sequence ID" value="KAH7866322.1"/>
    <property type="molecule type" value="Genomic_DNA"/>
</dbReference>
<evidence type="ECO:0000313" key="2">
    <source>
        <dbReference type="Proteomes" id="UP000828048"/>
    </source>
</evidence>
<evidence type="ECO:0000313" key="1">
    <source>
        <dbReference type="EMBL" id="KAH7866322.1"/>
    </source>
</evidence>
<organism evidence="1 2">
    <name type="scientific">Vaccinium darrowii</name>
    <dbReference type="NCBI Taxonomy" id="229202"/>
    <lineage>
        <taxon>Eukaryota</taxon>
        <taxon>Viridiplantae</taxon>
        <taxon>Streptophyta</taxon>
        <taxon>Embryophyta</taxon>
        <taxon>Tracheophyta</taxon>
        <taxon>Spermatophyta</taxon>
        <taxon>Magnoliopsida</taxon>
        <taxon>eudicotyledons</taxon>
        <taxon>Gunneridae</taxon>
        <taxon>Pentapetalae</taxon>
        <taxon>asterids</taxon>
        <taxon>Ericales</taxon>
        <taxon>Ericaceae</taxon>
        <taxon>Vaccinioideae</taxon>
        <taxon>Vaccinieae</taxon>
        <taxon>Vaccinium</taxon>
    </lineage>
</organism>
<accession>A0ACB7ZKC4</accession>
<comment type="caution">
    <text evidence="1">The sequence shown here is derived from an EMBL/GenBank/DDBJ whole genome shotgun (WGS) entry which is preliminary data.</text>
</comment>
<proteinExistence type="predicted"/>
<keyword evidence="2" id="KW-1185">Reference proteome</keyword>
<reference evidence="1 2" key="1">
    <citation type="journal article" date="2021" name="Hortic Res">
        <title>High-quality reference genome and annotation aids understanding of berry development for evergreen blueberry (Vaccinium darrowii).</title>
        <authorList>
            <person name="Yu J."/>
            <person name="Hulse-Kemp A.M."/>
            <person name="Babiker E."/>
            <person name="Staton M."/>
        </authorList>
    </citation>
    <scope>NUCLEOTIDE SEQUENCE [LARGE SCALE GENOMIC DNA]</scope>
    <source>
        <strain evidence="2">cv. NJ 8807/NJ 8810</strain>
        <tissue evidence="1">Young leaf</tissue>
    </source>
</reference>
<name>A0ACB7ZKC4_9ERIC</name>
<dbReference type="Proteomes" id="UP000828048">
    <property type="component" value="Chromosome 9"/>
</dbReference>
<sequence length="298" mass="34225">MEVSFLQHISTTSIIMMSTPQSHLRLSTKSSSAVVVPRCSLNPKFPSRPPPGVRKITPPKSSSQSDFLPRDRFIPFGRHKGQRLGALPSSYLKWASKNLKKTQFEDWALLADQVLNDPLYGDRIEWEYVQRMMEGDFGSSRIREHVSEDIVADINEIAEKFDWDMEDHAGWSQVNLGLLGTSYGGRIPRKKDWWSRRDKFKKAAASDDDTEEEEAAEAIGGQRRRRRERREKRMLKSERKRGLGLGGTTQEEEEEESKSDRDDQDVLGKSQYPRLENGVFPGRESFFKKVSSSRKRSS</sequence>
<gene>
    <name evidence="1" type="ORF">Vadar_018847</name>
</gene>